<dbReference type="InterPro" id="IPR011006">
    <property type="entry name" value="CheY-like_superfamily"/>
</dbReference>
<comment type="caution">
    <text evidence="1">Lacks conserved residue(s) required for the propagation of feature annotation.</text>
</comment>
<dbReference type="InterPro" id="IPR001789">
    <property type="entry name" value="Sig_transdc_resp-reg_receiver"/>
</dbReference>
<comment type="caution">
    <text evidence="3">The sequence shown here is derived from an EMBL/GenBank/DDBJ whole genome shotgun (WGS) entry which is preliminary data.</text>
</comment>
<dbReference type="AlphaFoldDB" id="A0A7W8DP39"/>
<dbReference type="Gene3D" id="3.40.50.2300">
    <property type="match status" value="1"/>
</dbReference>
<sequence>MESSLPTTSPPPRVLLAEESLPFRRVIREALTSFRQCEVDETPSAESAFELALRRPYQLFIFSVNLPDMSGILLDRLLSRAYPLAHPGSHTAPPVILMVRNEDTASHPNLMRDARVRGVMPYPPKLDLLLSLTAGLLPGHNIISSSSQSSPPSHVS</sequence>
<accession>A0A7W8DP39</accession>
<gene>
    <name evidence="3" type="ORF">HNQ64_001491</name>
</gene>
<dbReference type="RefSeq" id="WP_184206963.1">
    <property type="nucleotide sequence ID" value="NZ_JACHIF010000002.1"/>
</dbReference>
<evidence type="ECO:0000313" key="3">
    <source>
        <dbReference type="EMBL" id="MBB5037249.1"/>
    </source>
</evidence>
<reference evidence="3 4" key="1">
    <citation type="submission" date="2020-08" db="EMBL/GenBank/DDBJ databases">
        <title>Genomic Encyclopedia of Type Strains, Phase IV (KMG-IV): sequencing the most valuable type-strain genomes for metagenomic binning, comparative biology and taxonomic classification.</title>
        <authorList>
            <person name="Goeker M."/>
        </authorList>
    </citation>
    <scope>NUCLEOTIDE SEQUENCE [LARGE SCALE GENOMIC DNA]</scope>
    <source>
        <strain evidence="3 4">DSM 12251</strain>
    </source>
</reference>
<feature type="domain" description="Response regulatory" evidence="2">
    <location>
        <begin position="13"/>
        <end position="137"/>
    </location>
</feature>
<protein>
    <submittedName>
        <fullName evidence="3">CheY-like chemotaxis protein</fullName>
    </submittedName>
</protein>
<dbReference type="Proteomes" id="UP000534294">
    <property type="component" value="Unassembled WGS sequence"/>
</dbReference>
<dbReference type="Pfam" id="PF00072">
    <property type="entry name" value="Response_reg"/>
    <property type="match status" value="1"/>
</dbReference>
<evidence type="ECO:0000313" key="4">
    <source>
        <dbReference type="Proteomes" id="UP000534294"/>
    </source>
</evidence>
<organism evidence="3 4">
    <name type="scientific">Prosthecobacter dejongeii</name>
    <dbReference type="NCBI Taxonomy" id="48465"/>
    <lineage>
        <taxon>Bacteria</taxon>
        <taxon>Pseudomonadati</taxon>
        <taxon>Verrucomicrobiota</taxon>
        <taxon>Verrucomicrobiia</taxon>
        <taxon>Verrucomicrobiales</taxon>
        <taxon>Verrucomicrobiaceae</taxon>
        <taxon>Prosthecobacter</taxon>
    </lineage>
</organism>
<dbReference type="SUPFAM" id="SSF52172">
    <property type="entry name" value="CheY-like"/>
    <property type="match status" value="1"/>
</dbReference>
<dbReference type="GO" id="GO:0000160">
    <property type="term" value="P:phosphorelay signal transduction system"/>
    <property type="evidence" value="ECO:0007669"/>
    <property type="project" value="InterPro"/>
</dbReference>
<proteinExistence type="predicted"/>
<name>A0A7W8DP39_9BACT</name>
<dbReference type="SMART" id="SM00448">
    <property type="entry name" value="REC"/>
    <property type="match status" value="1"/>
</dbReference>
<dbReference type="PROSITE" id="PS50110">
    <property type="entry name" value="RESPONSE_REGULATORY"/>
    <property type="match status" value="1"/>
</dbReference>
<dbReference type="CDD" id="cd00156">
    <property type="entry name" value="REC"/>
    <property type="match status" value="1"/>
</dbReference>
<evidence type="ECO:0000256" key="1">
    <source>
        <dbReference type="PROSITE-ProRule" id="PRU00169"/>
    </source>
</evidence>
<evidence type="ECO:0000259" key="2">
    <source>
        <dbReference type="PROSITE" id="PS50110"/>
    </source>
</evidence>
<keyword evidence="4" id="KW-1185">Reference proteome</keyword>
<dbReference type="EMBL" id="JACHIF010000002">
    <property type="protein sequence ID" value="MBB5037249.1"/>
    <property type="molecule type" value="Genomic_DNA"/>
</dbReference>